<dbReference type="Proteomes" id="UP000257080">
    <property type="component" value="Unassembled WGS sequence"/>
</dbReference>
<evidence type="ECO:0000313" key="1">
    <source>
        <dbReference type="EMBL" id="RFA27821.1"/>
    </source>
</evidence>
<name>A0A3E0WBZ0_9MICO</name>
<proteinExistence type="predicted"/>
<protein>
    <submittedName>
        <fullName evidence="1">Uncharacterized protein</fullName>
    </submittedName>
</protein>
<reference evidence="1 2" key="1">
    <citation type="submission" date="2017-04" db="EMBL/GenBank/DDBJ databases">
        <title>Comparative genome analysis of Subtercola boreus.</title>
        <authorList>
            <person name="Cho Y.-J."/>
            <person name="Cho A."/>
            <person name="Kim O.-S."/>
            <person name="Lee J.-I."/>
        </authorList>
    </citation>
    <scope>NUCLEOTIDE SEQUENCE [LARGE SCALE GENOMIC DNA]</scope>
    <source>
        <strain evidence="1 2">P28004</strain>
    </source>
</reference>
<gene>
    <name evidence="1" type="ORF">B7R25_05685</name>
</gene>
<evidence type="ECO:0000313" key="2">
    <source>
        <dbReference type="Proteomes" id="UP000257080"/>
    </source>
</evidence>
<dbReference type="EMBL" id="NBXE01000018">
    <property type="protein sequence ID" value="RFA27821.1"/>
    <property type="molecule type" value="Genomic_DNA"/>
</dbReference>
<comment type="caution">
    <text evidence="1">The sequence shown here is derived from an EMBL/GenBank/DDBJ whole genome shotgun (WGS) entry which is preliminary data.</text>
</comment>
<sequence>MPNYRTPSPDQVHATLLKIPTFQLRRIFYEGLENPLWVRPLLEAGAFTNPPEPEPTGDGFIRDTYWPELSYLTRIAPQAPDEVVDVLLQLQDSNNAWVRRAVFDIGSQIPAESSVRLEPLLKKWVTTGLGWRTDPRSPVSLAVNLLAGGQPRLGRWLANALFQARPGDETTAIRMPELLLEEYWYGEELPRIVPALGENALKALVGWLTSYVHSSGHAAGEHDFSAMDRSSIDSRGDSTDRPEDALIDAVRDVAIPAMLADPVETVNVLLRSGVKLLRKIAIYVLAETIRQEIDAGNVSATLLGSAKQVLGDAESDDEYLRVEYARLAQAAARADNSATSVVTPFLAKAFETDLAWMRERLVRPEGLEDEQWEESIQAKAQRYRHSWLSAIGRDALPAELREDLAKLNVANGVIDDPLEPMGRVTSWTGPNPHTGQDEMAAMAPAELVVHLANWHDKGDGWGPEPSHEGQGRALSGLLTTHPLALSGVPNLGNQLRPTYLRAILQGWEAALKADLELDWPQSAELLEFVLDHSLASPFPVEGGDFDDDKDYGGAKDAAIGLLDELLKQRGPVVVPEDYEERFAQLLIDRSDSEDAWVNYDSYKHEGSGWDPLNMSLNWQWPSRVRALIVAATRSEGASWQRDALKAIESEMSRVDQHGAGRAALGEGLGRLLTSAPDWLGTHLEDLVGTRNSISVEQQIVLTTAMATHRYNQAIYELLTPAMLAAIDVGESLVAGWKGESDPLPRIGEWAIDALVLGHITKEDTVFQAFFAHTTPAVRGNALGKIAWSFFHATTVEDAIRDRFGGLWDDRISHVREHPEDSKELEGIYWLAKSESFSAEWWLPRLGDALELEPGIATERYMIGKELAQASATDPASALAVLKLLLGGRAEGGRVAFDLSRHAIPLVIANAIRSGDDELKRVAEAYMNELGAQGNLSLESEVLAVLEGKVGMEDVDD</sequence>
<organism evidence="1 2">
    <name type="scientific">Subtercola boreus</name>
    <dbReference type="NCBI Taxonomy" id="120213"/>
    <lineage>
        <taxon>Bacteria</taxon>
        <taxon>Bacillati</taxon>
        <taxon>Actinomycetota</taxon>
        <taxon>Actinomycetes</taxon>
        <taxon>Micrococcales</taxon>
        <taxon>Microbacteriaceae</taxon>
        <taxon>Subtercola</taxon>
    </lineage>
</organism>
<accession>A0A3E0WBZ0</accession>
<dbReference type="AlphaFoldDB" id="A0A3E0WBZ0"/>
<dbReference type="OrthoDB" id="5124912at2"/>
<dbReference type="RefSeq" id="WP_116418003.1">
    <property type="nucleotide sequence ID" value="NZ_NBXC01000013.1"/>
</dbReference>